<proteinExistence type="inferred from homology"/>
<accession>A0A221MI00</accession>
<dbReference type="SMART" id="SM00382">
    <property type="entry name" value="AAA"/>
    <property type="match status" value="1"/>
</dbReference>
<evidence type="ECO:0000256" key="2">
    <source>
        <dbReference type="ARBA" id="ARBA00005417"/>
    </source>
</evidence>
<keyword evidence="4" id="KW-0547">Nucleotide-binding</keyword>
<dbReference type="InterPro" id="IPR017871">
    <property type="entry name" value="ABC_transporter-like_CS"/>
</dbReference>
<keyword evidence="6 8" id="KW-1133">Transmembrane helix</keyword>
<dbReference type="PROSITE" id="PS50929">
    <property type="entry name" value="ABC_TM1F"/>
    <property type="match status" value="1"/>
</dbReference>
<evidence type="ECO:0000259" key="9">
    <source>
        <dbReference type="PROSITE" id="PS50893"/>
    </source>
</evidence>
<evidence type="ECO:0000256" key="1">
    <source>
        <dbReference type="ARBA" id="ARBA00004651"/>
    </source>
</evidence>
<dbReference type="PANTHER" id="PTHR43394:SF1">
    <property type="entry name" value="ATP-BINDING CASSETTE SUB-FAMILY B MEMBER 10, MITOCHONDRIAL"/>
    <property type="match status" value="1"/>
</dbReference>
<evidence type="ECO:0000256" key="8">
    <source>
        <dbReference type="SAM" id="Phobius"/>
    </source>
</evidence>
<evidence type="ECO:0000313" key="11">
    <source>
        <dbReference type="EMBL" id="ASN07293.1"/>
    </source>
</evidence>
<dbReference type="InterPro" id="IPR027417">
    <property type="entry name" value="P-loop_NTPase"/>
</dbReference>
<feature type="transmembrane region" description="Helical" evidence="8">
    <location>
        <begin position="235"/>
        <end position="260"/>
    </location>
</feature>
<dbReference type="FunFam" id="3.40.50.300:FF:000218">
    <property type="entry name" value="Multidrug ABC transporter ATP-binding protein"/>
    <property type="match status" value="1"/>
</dbReference>
<dbReference type="Gene3D" id="3.40.50.300">
    <property type="entry name" value="P-loop containing nucleotide triphosphate hydrolases"/>
    <property type="match status" value="1"/>
</dbReference>
<dbReference type="KEGG" id="vne:CFK40_04575"/>
<evidence type="ECO:0000256" key="7">
    <source>
        <dbReference type="ARBA" id="ARBA00023136"/>
    </source>
</evidence>
<dbReference type="InterPro" id="IPR011527">
    <property type="entry name" value="ABC1_TM_dom"/>
</dbReference>
<feature type="domain" description="ABC transporter" evidence="9">
    <location>
        <begin position="328"/>
        <end position="563"/>
    </location>
</feature>
<dbReference type="GO" id="GO:0016887">
    <property type="term" value="F:ATP hydrolysis activity"/>
    <property type="evidence" value="ECO:0007669"/>
    <property type="project" value="InterPro"/>
</dbReference>
<protein>
    <submittedName>
        <fullName evidence="11">ABC transporter</fullName>
    </submittedName>
</protein>
<gene>
    <name evidence="11" type="ORF">CFK40_04575</name>
</gene>
<feature type="transmembrane region" description="Helical" evidence="8">
    <location>
        <begin position="49"/>
        <end position="69"/>
    </location>
</feature>
<dbReference type="GO" id="GO:0005524">
    <property type="term" value="F:ATP binding"/>
    <property type="evidence" value="ECO:0007669"/>
    <property type="project" value="UniProtKB-KW"/>
</dbReference>
<dbReference type="InterPro" id="IPR003593">
    <property type="entry name" value="AAA+_ATPase"/>
</dbReference>
<organism evidence="11 12">
    <name type="scientific">Virgibacillus necropolis</name>
    <dbReference type="NCBI Taxonomy" id="163877"/>
    <lineage>
        <taxon>Bacteria</taxon>
        <taxon>Bacillati</taxon>
        <taxon>Bacillota</taxon>
        <taxon>Bacilli</taxon>
        <taxon>Bacillales</taxon>
        <taxon>Bacillaceae</taxon>
        <taxon>Virgibacillus</taxon>
    </lineage>
</organism>
<keyword evidence="5" id="KW-0067">ATP-binding</keyword>
<dbReference type="Pfam" id="PF00664">
    <property type="entry name" value="ABC_membrane"/>
    <property type="match status" value="1"/>
</dbReference>
<comment type="similarity">
    <text evidence="2">Belongs to the ABC transporter superfamily.</text>
</comment>
<evidence type="ECO:0000313" key="12">
    <source>
        <dbReference type="Proteomes" id="UP000204391"/>
    </source>
</evidence>
<dbReference type="SUPFAM" id="SSF52540">
    <property type="entry name" value="P-loop containing nucleoside triphosphate hydrolases"/>
    <property type="match status" value="1"/>
</dbReference>
<name>A0A221MI00_9BACI</name>
<dbReference type="PANTHER" id="PTHR43394">
    <property type="entry name" value="ATP-DEPENDENT PERMEASE MDL1, MITOCHONDRIAL"/>
    <property type="match status" value="1"/>
</dbReference>
<dbReference type="GO" id="GO:0005886">
    <property type="term" value="C:plasma membrane"/>
    <property type="evidence" value="ECO:0007669"/>
    <property type="project" value="UniProtKB-SubCell"/>
</dbReference>
<dbReference type="GO" id="GO:0015421">
    <property type="term" value="F:ABC-type oligopeptide transporter activity"/>
    <property type="evidence" value="ECO:0007669"/>
    <property type="project" value="TreeGrafter"/>
</dbReference>
<dbReference type="InterPro" id="IPR003439">
    <property type="entry name" value="ABC_transporter-like_ATP-bd"/>
</dbReference>
<feature type="transmembrane region" description="Helical" evidence="8">
    <location>
        <begin position="12"/>
        <end position="37"/>
    </location>
</feature>
<comment type="subcellular location">
    <subcellularLocation>
        <location evidence="1">Cell membrane</location>
        <topology evidence="1">Multi-pass membrane protein</topology>
    </subcellularLocation>
</comment>
<sequence>MLYQGQRKNILLSFFFFLIKHSPVWVIPVVTANMINIASAPEKHSITELWINLAVILVIIVQNIPSQLLHISFLSKASRQVEAALRSTMVRKLQHLSISYHSEARTGQLQSKVLRDVENIEVLTKQMMFTFSAAITNVVVAISVTAFTNGTVAIFFILVIPIALGLVYIFKRNLQTKNKDFRTQIESMSGQVAETVAMITVTRAHGLEELEINKTDKTLHTLKGKGYKLDMSEALFGASGWVVFTSFQMFTLIFTSIIAYRGSMQVGDIAMYQAYFTSILMSVNQIINVYPQLAKGYESIVSVSEVLFSNKNVEYKGTKRIANVQGKFTFDNVQFKYDDTEKHVLSDFNLDVSVGESIAFVGESGAGKSTVLSLLVGFYRPTNGRIYVDSISFDELDMQSYRKNIAIVSQNTILFSGSIKDNITYGLRDVTTERLDKVIKMSNLQDVIAAMPDGLNTKIGEHGGKLSGGQRQRIAIARALARNPDVILLDEATSALDNKSEYKVQQAISELIKDRTTFIVAHRLSTIRDADRIVVMREGKCVETGTFDELIERKGEFYQLREMQF</sequence>
<evidence type="ECO:0000256" key="4">
    <source>
        <dbReference type="ARBA" id="ARBA00022741"/>
    </source>
</evidence>
<feature type="transmembrane region" description="Helical" evidence="8">
    <location>
        <begin position="153"/>
        <end position="170"/>
    </location>
</feature>
<feature type="domain" description="ABC transmembrane type-1" evidence="10">
    <location>
        <begin position="26"/>
        <end position="295"/>
    </location>
</feature>
<dbReference type="PROSITE" id="PS00211">
    <property type="entry name" value="ABC_TRANSPORTER_1"/>
    <property type="match status" value="1"/>
</dbReference>
<dbReference type="Pfam" id="PF00005">
    <property type="entry name" value="ABC_tran"/>
    <property type="match status" value="1"/>
</dbReference>
<dbReference type="InterPro" id="IPR039421">
    <property type="entry name" value="Type_1_exporter"/>
</dbReference>
<dbReference type="InterPro" id="IPR036640">
    <property type="entry name" value="ABC1_TM_sf"/>
</dbReference>
<evidence type="ECO:0000256" key="3">
    <source>
        <dbReference type="ARBA" id="ARBA00022692"/>
    </source>
</evidence>
<keyword evidence="3 8" id="KW-0812">Transmembrane</keyword>
<evidence type="ECO:0000256" key="5">
    <source>
        <dbReference type="ARBA" id="ARBA00022840"/>
    </source>
</evidence>
<keyword evidence="12" id="KW-1185">Reference proteome</keyword>
<evidence type="ECO:0000256" key="6">
    <source>
        <dbReference type="ARBA" id="ARBA00022989"/>
    </source>
</evidence>
<dbReference type="AlphaFoldDB" id="A0A221MI00"/>
<dbReference type="Proteomes" id="UP000204391">
    <property type="component" value="Chromosome"/>
</dbReference>
<dbReference type="OrthoDB" id="9806127at2"/>
<feature type="transmembrane region" description="Helical" evidence="8">
    <location>
        <begin position="128"/>
        <end position="147"/>
    </location>
</feature>
<dbReference type="EMBL" id="CP022437">
    <property type="protein sequence ID" value="ASN07293.1"/>
    <property type="molecule type" value="Genomic_DNA"/>
</dbReference>
<dbReference type="PROSITE" id="PS50893">
    <property type="entry name" value="ABC_TRANSPORTER_2"/>
    <property type="match status" value="1"/>
</dbReference>
<dbReference type="Gene3D" id="1.20.1560.10">
    <property type="entry name" value="ABC transporter type 1, transmembrane domain"/>
    <property type="match status" value="1"/>
</dbReference>
<dbReference type="CDD" id="cd07346">
    <property type="entry name" value="ABC_6TM_exporters"/>
    <property type="match status" value="1"/>
</dbReference>
<dbReference type="SUPFAM" id="SSF90123">
    <property type="entry name" value="ABC transporter transmembrane region"/>
    <property type="match status" value="1"/>
</dbReference>
<keyword evidence="7 8" id="KW-0472">Membrane</keyword>
<reference evidence="11 12" key="1">
    <citation type="journal article" date="2003" name="Int. J. Syst. Evol. Microbiol.">
        <title>Virgibacillus carmonensis sp. nov., Virgibacillus necropolis sp. nov. and Virgibacillus picturae sp. nov., three novel species isolated from deteriorated mural paintings, transfer of the species of the genus salibacillus to Virgibacillus, as Virgibacillus marismortui comb. nov. and Virgibacillus salexigens comb. nov., and emended description of the genus Virgibacillus.</title>
        <authorList>
            <person name="Heyrman J."/>
            <person name="Logan N.A."/>
            <person name="Busse H.J."/>
            <person name="Balcaen A."/>
            <person name="Lebbe L."/>
            <person name="Rodriguez-Diaz M."/>
            <person name="Swings J."/>
            <person name="De Vos P."/>
        </authorList>
    </citation>
    <scope>NUCLEOTIDE SEQUENCE [LARGE SCALE GENOMIC DNA]</scope>
    <source>
        <strain evidence="11 12">LMG 19488</strain>
    </source>
</reference>
<evidence type="ECO:0000259" key="10">
    <source>
        <dbReference type="PROSITE" id="PS50929"/>
    </source>
</evidence>